<dbReference type="AlphaFoldDB" id="A0A0S1SLQ9"/>
<evidence type="ECO:0000256" key="3">
    <source>
        <dbReference type="HAMAP-Rule" id="MF_02071"/>
    </source>
</evidence>
<dbReference type="STRING" id="1735162.PeribacterB2_0311"/>
<feature type="domain" description="RlpA-like protein double-psi beta-barrel" evidence="5">
    <location>
        <begin position="153"/>
        <end position="238"/>
    </location>
</feature>
<dbReference type="EMBL" id="CP013065">
    <property type="protein sequence ID" value="ALM13009.1"/>
    <property type="molecule type" value="Genomic_DNA"/>
</dbReference>
<evidence type="ECO:0000256" key="1">
    <source>
        <dbReference type="ARBA" id="ARBA00023239"/>
    </source>
</evidence>
<protein>
    <recommendedName>
        <fullName evidence="3">Probable endolytic peptidoglycan transglycosylase RlpA</fullName>
        <ecNumber evidence="3">4.2.2.-</ecNumber>
    </recommendedName>
</protein>
<dbReference type="InterPro" id="IPR009009">
    <property type="entry name" value="RlpA-like_DPBB"/>
</dbReference>
<accession>A0A0S1SR64</accession>
<accession>A0A0S1SH23</accession>
<dbReference type="HAMAP" id="MF_02071">
    <property type="entry name" value="RlpA"/>
    <property type="match status" value="1"/>
</dbReference>
<dbReference type="NCBIfam" id="TIGR00413">
    <property type="entry name" value="rlpA"/>
    <property type="match status" value="1"/>
</dbReference>
<dbReference type="PANTHER" id="PTHR34183:SF1">
    <property type="entry name" value="ENDOLYTIC PEPTIDOGLYCAN TRANSGLYCOSYLASE RLPA"/>
    <property type="match status" value="1"/>
</dbReference>
<evidence type="ECO:0000259" key="5">
    <source>
        <dbReference type="Pfam" id="PF03330"/>
    </source>
</evidence>
<evidence type="ECO:0000313" key="6">
    <source>
        <dbReference type="EMBL" id="ALM13009.1"/>
    </source>
</evidence>
<feature type="signal peptide" evidence="3">
    <location>
        <begin position="1"/>
        <end position="19"/>
    </location>
</feature>
<keyword evidence="3" id="KW-0732">Signal</keyword>
<evidence type="ECO:0000256" key="2">
    <source>
        <dbReference type="ARBA" id="ARBA00023316"/>
    </source>
</evidence>
<dbReference type="InterPro" id="IPR034718">
    <property type="entry name" value="RlpA"/>
</dbReference>
<dbReference type="PATRIC" id="fig|1735161.3.peg.311"/>
<organism evidence="6 7">
    <name type="scientific">Candidatus Peribacter riflensis</name>
    <dbReference type="NCBI Taxonomy" id="1735162"/>
    <lineage>
        <taxon>Bacteria</taxon>
        <taxon>Candidatus Peregrinibacteriota</taxon>
        <taxon>Candidatus Peribacteria</taxon>
        <taxon>Candidatus Peribacterales</taxon>
        <taxon>Candidatus Peribacteraceae</taxon>
        <taxon>Candidatus Peribacter</taxon>
    </lineage>
</organism>
<keyword evidence="6" id="KW-0449">Lipoprotein</keyword>
<dbReference type="EC" id="4.2.2.-" evidence="3"/>
<feature type="chain" id="PRO_5009985143" description="Probable endolytic peptidoglycan transglycosylase RlpA" evidence="3">
    <location>
        <begin position="20"/>
        <end position="347"/>
    </location>
</feature>
<dbReference type="Gene3D" id="2.40.40.10">
    <property type="entry name" value="RlpA-like domain"/>
    <property type="match status" value="1"/>
</dbReference>
<comment type="similarity">
    <text evidence="3 4">Belongs to the RlpA family.</text>
</comment>
<comment type="function">
    <text evidence="3">Lytic transglycosylase with a strong preference for naked glycan strands that lack stem peptides.</text>
</comment>
<dbReference type="PANTHER" id="PTHR34183">
    <property type="entry name" value="ENDOLYTIC PEPTIDOGLYCAN TRANSGLYCOSYLASE RLPA"/>
    <property type="match status" value="1"/>
</dbReference>
<dbReference type="GO" id="GO:0071555">
    <property type="term" value="P:cell wall organization"/>
    <property type="evidence" value="ECO:0007669"/>
    <property type="project" value="UniProtKB-KW"/>
</dbReference>
<reference evidence="7" key="1">
    <citation type="submission" date="2015-10" db="EMBL/GenBank/DDBJ databases">
        <title>Analysis of five complete genome sequences for members of the class Peribacteria in the recently recognized Peregrinibacteria bacterial phylum.</title>
        <authorList>
            <person name="Anantharaman K."/>
            <person name="Brown C.T."/>
            <person name="Burstein D."/>
            <person name="Castelle C.J."/>
            <person name="Probst A.J."/>
            <person name="Thomas B.C."/>
            <person name="Williams K.H."/>
            <person name="Banfield J.F."/>
        </authorList>
    </citation>
    <scope>NUCLEOTIDE SEQUENCE [LARGE SCALE GENOMIC DNA]</scope>
</reference>
<dbReference type="Pfam" id="PF03330">
    <property type="entry name" value="DPBB_1"/>
    <property type="match status" value="1"/>
</dbReference>
<proteinExistence type="inferred from homology"/>
<dbReference type="InterPro" id="IPR012997">
    <property type="entry name" value="RplA"/>
</dbReference>
<dbReference type="GO" id="GO:0008932">
    <property type="term" value="F:lytic endotransglycosylase activity"/>
    <property type="evidence" value="ECO:0007669"/>
    <property type="project" value="UniProtKB-UniRule"/>
</dbReference>
<evidence type="ECO:0000313" key="7">
    <source>
        <dbReference type="Proteomes" id="UP000069135"/>
    </source>
</evidence>
<dbReference type="InterPro" id="IPR036908">
    <property type="entry name" value="RlpA-like_sf"/>
</dbReference>
<accession>A0A0S1SLQ9</accession>
<dbReference type="GO" id="GO:0000270">
    <property type="term" value="P:peptidoglycan metabolic process"/>
    <property type="evidence" value="ECO:0007669"/>
    <property type="project" value="UniProtKB-UniRule"/>
</dbReference>
<dbReference type="SUPFAM" id="SSF50685">
    <property type="entry name" value="Barwin-like endoglucanases"/>
    <property type="match status" value="1"/>
</dbReference>
<name>A0A0S1SLQ9_9BACT</name>
<dbReference type="CDD" id="cd22268">
    <property type="entry name" value="DPBB_RlpA-like"/>
    <property type="match status" value="1"/>
</dbReference>
<keyword evidence="2 3" id="KW-0961">Cell wall biogenesis/degradation</keyword>
<dbReference type="KEGG" id="prf:PeribacterA2_0311"/>
<accession>A0A0S1SXK2</accession>
<keyword evidence="1 3" id="KW-0456">Lyase</keyword>
<dbReference type="Proteomes" id="UP000069135">
    <property type="component" value="Chromosome"/>
</dbReference>
<reference evidence="6 7" key="2">
    <citation type="journal article" date="2016" name="PeerJ">
        <title>Analysis of five complete genome sequences for members of the class Peribacteria in the recently recognized Peregrinibacteria bacterial phylum.</title>
        <authorList>
            <person name="Anantharaman K."/>
            <person name="Brown C.T."/>
            <person name="Burstein D."/>
            <person name="Castelle C.J."/>
            <person name="Probst A.J."/>
            <person name="Thomas B.C."/>
            <person name="Williams K.H."/>
            <person name="Banfield J.F."/>
        </authorList>
    </citation>
    <scope>NUCLEOTIDE SEQUENCE [LARGE SCALE GENOMIC DNA]</scope>
    <source>
        <strain evidence="6">RIFOXYD1_FULL_PER-ii_59_16</strain>
    </source>
</reference>
<gene>
    <name evidence="3" type="primary">rlpA</name>
    <name evidence="6" type="ORF">PeribacterD1_0311</name>
</gene>
<accession>A0A0S1SHC9</accession>
<sequence length="347" mass="38794" precursor="true">MRRFALFAVLCLVPLSVFSQDGALTRRDGFLLIWEGIRRDPDPTSETPFRDVPKGERGSAQITYAKARGLLDDAESFFPDEPLLFRDAVLWLLRTRNVADLDAMTPEALPVLLQRYPFVEQSRDLALPLSSTDALLALSVALDQMLAEEVHETSLYSEKFHGKGTACGEPFDMYALTAAHRTFPCNTLVKVTNIGNQQSVIVRINDRGPYVDGRDMDLSLEAFTRIAPRSQGVAQVRFERLGDDALVDSCDGAVRRYQKRITRDVRFDRGVPHASPIGSPIALTSVRPFVVRSIVYPDGSTERIEDWVNPGEVFSFTPSLTGLYSFRVGSVDGRVRDMQMNAWECAQ</sequence>
<evidence type="ECO:0000256" key="4">
    <source>
        <dbReference type="RuleBase" id="RU003495"/>
    </source>
</evidence>